<dbReference type="RefSeq" id="WP_145960338.1">
    <property type="nucleotide sequence ID" value="NZ_LR698987.1"/>
</dbReference>
<evidence type="ECO:0000256" key="1">
    <source>
        <dbReference type="SAM" id="SignalP"/>
    </source>
</evidence>
<evidence type="ECO:0000313" key="2">
    <source>
        <dbReference type="EMBL" id="SQI39054.1"/>
    </source>
</evidence>
<feature type="chain" id="PRO_5015893663" evidence="1">
    <location>
        <begin position="22"/>
        <end position="246"/>
    </location>
</feature>
<sequence length="246" mass="28093">MRISRYLFLLLTALTSLDVIAQDTSAAVTSLGNIAQDADVRDVSETEGERQLRLMKIQALQTNFSLKLDEKFVYIGGDKTSYFHPMQVIYRDYSGSENDYIFIWGSTGDGNKVTFSSEFVRPLPSLRKDGIDSRINSSVMNKDTASFEAKSYGEKYEEYHQRHISFARKIIQSEVCDTVIYVATPNFGGQYLYGLCGDRKEVKQMLSDFEQAKPLSKTIKKTYLVLPKGTRNKLREESIRKIQNVR</sequence>
<evidence type="ECO:0000313" key="3">
    <source>
        <dbReference type="Proteomes" id="UP000249005"/>
    </source>
</evidence>
<dbReference type="Proteomes" id="UP000249005">
    <property type="component" value="Chromosome 1"/>
</dbReference>
<dbReference type="KEGG" id="lri:NCTC12151_01293"/>
<accession>A0A2X4XQT4</accession>
<keyword evidence="1" id="KW-0732">Signal</keyword>
<dbReference type="OrthoDB" id="6853810at2"/>
<dbReference type="EMBL" id="LS483470">
    <property type="protein sequence ID" value="SQI39054.1"/>
    <property type="molecule type" value="Genomic_DNA"/>
</dbReference>
<proteinExistence type="predicted"/>
<name>A0A2X4XQT4_9GAMM</name>
<reference evidence="2 3" key="1">
    <citation type="submission" date="2018-06" db="EMBL/GenBank/DDBJ databases">
        <authorList>
            <consortium name="Pathogen Informatics"/>
            <person name="Doyle S."/>
        </authorList>
    </citation>
    <scope>NUCLEOTIDE SEQUENCE [LARGE SCALE GENOMIC DNA]</scope>
    <source>
        <strain evidence="2 3">NCTC12151</strain>
    </source>
</reference>
<protein>
    <submittedName>
        <fullName evidence="2">Uncharacterized protein</fullName>
    </submittedName>
</protein>
<feature type="signal peptide" evidence="1">
    <location>
        <begin position="1"/>
        <end position="21"/>
    </location>
</feature>
<dbReference type="AlphaFoldDB" id="A0A2X4XQT4"/>
<gene>
    <name evidence="2" type="ORF">NCTC12151_01293</name>
</gene>
<organism evidence="2 3">
    <name type="scientific">Leminorella richardii</name>
    <dbReference type="NCBI Taxonomy" id="158841"/>
    <lineage>
        <taxon>Bacteria</taxon>
        <taxon>Pseudomonadati</taxon>
        <taxon>Pseudomonadota</taxon>
        <taxon>Gammaproteobacteria</taxon>
        <taxon>Enterobacterales</taxon>
        <taxon>Budviciaceae</taxon>
        <taxon>Leminorella</taxon>
    </lineage>
</organism>
<keyword evidence="3" id="KW-1185">Reference proteome</keyword>